<keyword evidence="4" id="KW-1185">Reference proteome</keyword>
<dbReference type="InterPro" id="IPR009030">
    <property type="entry name" value="Growth_fac_rcpt_cys_sf"/>
</dbReference>
<evidence type="ECO:0000259" key="2">
    <source>
        <dbReference type="Pfam" id="PF07699"/>
    </source>
</evidence>
<dbReference type="Pfam" id="PF07699">
    <property type="entry name" value="Ephrin_rec_like"/>
    <property type="match status" value="3"/>
</dbReference>
<feature type="domain" description="Tyrosine-protein kinase ephrin type A/B receptor-like" evidence="2">
    <location>
        <begin position="22"/>
        <end position="63"/>
    </location>
</feature>
<keyword evidence="1" id="KW-0812">Transmembrane</keyword>
<dbReference type="Gene3D" id="2.10.50.10">
    <property type="entry name" value="Tumor Necrosis Factor Receptor, subunit A, domain 2"/>
    <property type="match status" value="3"/>
</dbReference>
<gene>
    <name evidence="3" type="ORF">MAR_027988</name>
</gene>
<name>A0ABY7DDB5_MYAAR</name>
<feature type="domain" description="Tyrosine-protein kinase ephrin type A/B receptor-like" evidence="2">
    <location>
        <begin position="82"/>
        <end position="120"/>
    </location>
</feature>
<dbReference type="EMBL" id="CP111013">
    <property type="protein sequence ID" value="WAQ95298.1"/>
    <property type="molecule type" value="Genomic_DNA"/>
</dbReference>
<organism evidence="3 4">
    <name type="scientific">Mya arenaria</name>
    <name type="common">Soft-shell clam</name>
    <dbReference type="NCBI Taxonomy" id="6604"/>
    <lineage>
        <taxon>Eukaryota</taxon>
        <taxon>Metazoa</taxon>
        <taxon>Spiralia</taxon>
        <taxon>Lophotrochozoa</taxon>
        <taxon>Mollusca</taxon>
        <taxon>Bivalvia</taxon>
        <taxon>Autobranchia</taxon>
        <taxon>Heteroconchia</taxon>
        <taxon>Euheterodonta</taxon>
        <taxon>Imparidentia</taxon>
        <taxon>Neoheterodontei</taxon>
        <taxon>Myida</taxon>
        <taxon>Myoidea</taxon>
        <taxon>Myidae</taxon>
        <taxon>Mya</taxon>
    </lineage>
</organism>
<dbReference type="PANTHER" id="PTHR46967:SF1">
    <property type="entry name" value="KERATIN-ASSOCIATED PROTEIN 16-1-LIKE"/>
    <property type="match status" value="1"/>
</dbReference>
<reference evidence="3" key="1">
    <citation type="submission" date="2022-11" db="EMBL/GenBank/DDBJ databases">
        <title>Centuries of genome instability and evolution in soft-shell clam transmissible cancer (bioRxiv).</title>
        <authorList>
            <person name="Hart S.F.M."/>
            <person name="Yonemitsu M.A."/>
            <person name="Giersch R.M."/>
            <person name="Beal B.F."/>
            <person name="Arriagada G."/>
            <person name="Davis B.W."/>
            <person name="Ostrander E.A."/>
            <person name="Goff S.P."/>
            <person name="Metzger M.J."/>
        </authorList>
    </citation>
    <scope>NUCLEOTIDE SEQUENCE</scope>
    <source>
        <strain evidence="3">MELC-2E11</strain>
        <tissue evidence="3">Siphon/mantle</tissue>
    </source>
</reference>
<dbReference type="PANTHER" id="PTHR46967">
    <property type="entry name" value="INSULIN-LIKE GROWTH FACTOR BINDING PROTEIN,N-TERMINAL"/>
    <property type="match status" value="1"/>
</dbReference>
<keyword evidence="1" id="KW-0472">Membrane</keyword>
<sequence>MTVHCFHPPFSAICGPGKQFNNVSCDMCPIGTYKSVEGNAAMCEPCPSGFTTENQGATSRNDCSQRECEPGTYHVQNSVPITCTDCPIGTYSTASMVTQCTPCSTGKTTLATKSTSADACTTLCSNGRGLNLQTRGCDTCPVGQYNDASSGANPNFCKTCKSGTTNYQTGQSSCPATVDAVVYQYRKYEVMLKYKADIAGCHVDISGIQTQVSLAIRQTFISQRVARYNGQRSFCPSTTCNNIAVDFDKGTNCKLVTRRRKRALDYELDFLVSLSNISNVITDSVQKEEMMAKDIILLILNQNAAQLQPSTLAGIVQYDSIVTIASKEICTSGNELRGDVCNPCTLGHYGTDGETCKPCAADRYQDETGQADCKLCPANTYNDDFGATGPLACKGMKRVFTYREQNSVFPENDVQYLACAVNAHLELVQLLYDSPTVLQQWREMCRYRPENIHVQLLRKLWRTILQREENTNAITKKKDISQSLPPETCMQSDRFDGSHFNDLLMARPDFHSVCISLSEFVFIQQIKGNVQLSEKYYIIKYERDTPPTSNMPVILGAAIGGGGALLIIILVVVGCYKYLSVKDKREKKPDYRYGEFDQPMFVGTYDNVGFNGSMPRPIAPYPSIGYPSLGYKPQETSFDHGSITSPYRMRPGVNGDPIEEDDAQYIWTA</sequence>
<dbReference type="Proteomes" id="UP001164746">
    <property type="component" value="Chromosome 2"/>
</dbReference>
<feature type="domain" description="Tyrosine-protein kinase ephrin type A/B receptor-like" evidence="2">
    <location>
        <begin position="347"/>
        <end position="393"/>
    </location>
</feature>
<evidence type="ECO:0000313" key="4">
    <source>
        <dbReference type="Proteomes" id="UP001164746"/>
    </source>
</evidence>
<dbReference type="InterPro" id="IPR011641">
    <property type="entry name" value="Tyr-kin_ephrin_A/B_rcpt-like"/>
</dbReference>
<evidence type="ECO:0000256" key="1">
    <source>
        <dbReference type="SAM" id="Phobius"/>
    </source>
</evidence>
<dbReference type="SUPFAM" id="SSF57184">
    <property type="entry name" value="Growth factor receptor domain"/>
    <property type="match status" value="1"/>
</dbReference>
<proteinExistence type="predicted"/>
<dbReference type="SMART" id="SM01411">
    <property type="entry name" value="Ephrin_rec_like"/>
    <property type="match status" value="4"/>
</dbReference>
<accession>A0ABY7DDB5</accession>
<keyword evidence="1" id="KW-1133">Transmembrane helix</keyword>
<evidence type="ECO:0000313" key="3">
    <source>
        <dbReference type="EMBL" id="WAQ95298.1"/>
    </source>
</evidence>
<feature type="transmembrane region" description="Helical" evidence="1">
    <location>
        <begin position="553"/>
        <end position="579"/>
    </location>
</feature>
<protein>
    <submittedName>
        <fullName evidence="3">SCUB1-like protein</fullName>
    </submittedName>
</protein>